<keyword evidence="3" id="KW-1185">Reference proteome</keyword>
<dbReference type="InterPro" id="IPR036249">
    <property type="entry name" value="Thioredoxin-like_sf"/>
</dbReference>
<dbReference type="Gene3D" id="3.40.30.10">
    <property type="entry name" value="Glutaredoxin"/>
    <property type="match status" value="1"/>
</dbReference>
<dbReference type="InterPro" id="IPR010916">
    <property type="entry name" value="TonB_box_CS"/>
</dbReference>
<feature type="chain" id="PRO_5034243344" description="Thioredoxin family protein" evidence="1">
    <location>
        <begin position="26"/>
        <end position="171"/>
    </location>
</feature>
<evidence type="ECO:0000313" key="2">
    <source>
        <dbReference type="EMBL" id="GGE27226.1"/>
    </source>
</evidence>
<evidence type="ECO:0000313" key="3">
    <source>
        <dbReference type="Proteomes" id="UP000614460"/>
    </source>
</evidence>
<dbReference type="SUPFAM" id="SSF52833">
    <property type="entry name" value="Thioredoxin-like"/>
    <property type="match status" value="1"/>
</dbReference>
<dbReference type="Proteomes" id="UP000614460">
    <property type="component" value="Unassembled WGS sequence"/>
</dbReference>
<accession>A0A8H9KYH2</accession>
<keyword evidence="1" id="KW-0732">Signal</keyword>
<proteinExistence type="predicted"/>
<sequence length="171" mass="19647">MKKLTLILGISLAVFLSGLQFESYAQTKKVNPELDSLAKPYHPEADAQKDIDSLVVLAKKENKNIIIQAGGNWCIWCLRFNNFIHQNKTIDELLNQNFVYYHLNFSPENKNEAVFNKYAPGKGNEYGYPFFIVMDSNEKVLTTRESGNLEAGKGYDETKVLDFFKEWLPKK</sequence>
<comment type="caution">
    <text evidence="2">The sequence shown here is derived from an EMBL/GenBank/DDBJ whole genome shotgun (WGS) entry which is preliminary data.</text>
</comment>
<evidence type="ECO:0008006" key="4">
    <source>
        <dbReference type="Google" id="ProtNLM"/>
    </source>
</evidence>
<dbReference type="RefSeq" id="WP_094258030.1">
    <property type="nucleotide sequence ID" value="NZ_BMKM01000007.1"/>
</dbReference>
<gene>
    <name evidence="2" type="ORF">GCM10011516_26150</name>
</gene>
<protein>
    <recommendedName>
        <fullName evidence="4">Thioredoxin family protein</fullName>
    </recommendedName>
</protein>
<dbReference type="EMBL" id="BMKM01000007">
    <property type="protein sequence ID" value="GGE27226.1"/>
    <property type="molecule type" value="Genomic_DNA"/>
</dbReference>
<organism evidence="2 3">
    <name type="scientific">Sphingobacterium cellulitidis</name>
    <dbReference type="NCBI Taxonomy" id="1768011"/>
    <lineage>
        <taxon>Bacteria</taxon>
        <taxon>Pseudomonadati</taxon>
        <taxon>Bacteroidota</taxon>
        <taxon>Sphingobacteriia</taxon>
        <taxon>Sphingobacteriales</taxon>
        <taxon>Sphingobacteriaceae</taxon>
        <taxon>Sphingobacterium</taxon>
    </lineage>
</organism>
<evidence type="ECO:0000256" key="1">
    <source>
        <dbReference type="SAM" id="SignalP"/>
    </source>
</evidence>
<dbReference type="PROSITE" id="PS00430">
    <property type="entry name" value="TONB_DEPENDENT_REC_1"/>
    <property type="match status" value="1"/>
</dbReference>
<dbReference type="AlphaFoldDB" id="A0A8H9KYH2"/>
<dbReference type="Pfam" id="PF13899">
    <property type="entry name" value="Thioredoxin_7"/>
    <property type="match status" value="1"/>
</dbReference>
<reference evidence="2" key="2">
    <citation type="submission" date="2020-09" db="EMBL/GenBank/DDBJ databases">
        <authorList>
            <person name="Sun Q."/>
            <person name="Zhou Y."/>
        </authorList>
    </citation>
    <scope>NUCLEOTIDE SEQUENCE</scope>
    <source>
        <strain evidence="2">CGMCC 1.15966</strain>
    </source>
</reference>
<reference evidence="2" key="1">
    <citation type="journal article" date="2014" name="Int. J. Syst. Evol. Microbiol.">
        <title>Complete genome sequence of Corynebacterium casei LMG S-19264T (=DSM 44701T), isolated from a smear-ripened cheese.</title>
        <authorList>
            <consortium name="US DOE Joint Genome Institute (JGI-PGF)"/>
            <person name="Walter F."/>
            <person name="Albersmeier A."/>
            <person name="Kalinowski J."/>
            <person name="Ruckert C."/>
        </authorList>
    </citation>
    <scope>NUCLEOTIDE SEQUENCE</scope>
    <source>
        <strain evidence="2">CGMCC 1.15966</strain>
    </source>
</reference>
<feature type="signal peptide" evidence="1">
    <location>
        <begin position="1"/>
        <end position="25"/>
    </location>
</feature>
<name>A0A8H9KYH2_9SPHI</name>